<name>A0A8X6T5N3_NEPPI</name>
<accession>A0A8X6T5N3</accession>
<dbReference type="EMBL" id="BMAW01097741">
    <property type="protein sequence ID" value="GFS81408.1"/>
    <property type="molecule type" value="Genomic_DNA"/>
</dbReference>
<dbReference type="OrthoDB" id="5967017at2759"/>
<reference evidence="1" key="1">
    <citation type="submission" date="2020-08" db="EMBL/GenBank/DDBJ databases">
        <title>Multicomponent nature underlies the extraordinary mechanical properties of spider dragline silk.</title>
        <authorList>
            <person name="Kono N."/>
            <person name="Nakamura H."/>
            <person name="Mori M."/>
            <person name="Yoshida Y."/>
            <person name="Ohtoshi R."/>
            <person name="Malay A.D."/>
            <person name="Moran D.A.P."/>
            <person name="Tomita M."/>
            <person name="Numata K."/>
            <person name="Arakawa K."/>
        </authorList>
    </citation>
    <scope>NUCLEOTIDE SEQUENCE</scope>
</reference>
<gene>
    <name evidence="1" type="primary">AVEN_122535_1</name>
    <name evidence="1" type="ORF">NPIL_240931</name>
</gene>
<proteinExistence type="predicted"/>
<organism evidence="1 2">
    <name type="scientific">Nephila pilipes</name>
    <name type="common">Giant wood spider</name>
    <name type="synonym">Nephila maculata</name>
    <dbReference type="NCBI Taxonomy" id="299642"/>
    <lineage>
        <taxon>Eukaryota</taxon>
        <taxon>Metazoa</taxon>
        <taxon>Ecdysozoa</taxon>
        <taxon>Arthropoda</taxon>
        <taxon>Chelicerata</taxon>
        <taxon>Arachnida</taxon>
        <taxon>Araneae</taxon>
        <taxon>Araneomorphae</taxon>
        <taxon>Entelegynae</taxon>
        <taxon>Araneoidea</taxon>
        <taxon>Nephilidae</taxon>
        <taxon>Nephila</taxon>
    </lineage>
</organism>
<sequence>MMFLQTSQPLVESCLPENVLRAWERSRITESTDDAISQRSLKKLMCFLRHEVESEEKIRLARDGFGKDRGGGAIRKACQNRSIKMNPLRLR</sequence>
<evidence type="ECO:0000313" key="1">
    <source>
        <dbReference type="EMBL" id="GFS81408.1"/>
    </source>
</evidence>
<dbReference type="AlphaFoldDB" id="A0A8X6T5N3"/>
<protein>
    <submittedName>
        <fullName evidence="1">Uncharacterized protein</fullName>
    </submittedName>
</protein>
<comment type="caution">
    <text evidence="1">The sequence shown here is derived from an EMBL/GenBank/DDBJ whole genome shotgun (WGS) entry which is preliminary data.</text>
</comment>
<keyword evidence="2" id="KW-1185">Reference proteome</keyword>
<dbReference type="Proteomes" id="UP000887013">
    <property type="component" value="Unassembled WGS sequence"/>
</dbReference>
<evidence type="ECO:0000313" key="2">
    <source>
        <dbReference type="Proteomes" id="UP000887013"/>
    </source>
</evidence>